<dbReference type="InterPro" id="IPR000868">
    <property type="entry name" value="Isochorismatase-like_dom"/>
</dbReference>
<evidence type="ECO:0000259" key="8">
    <source>
        <dbReference type="Pfam" id="PF00857"/>
    </source>
</evidence>
<evidence type="ECO:0000256" key="1">
    <source>
        <dbReference type="ARBA" id="ARBA00006336"/>
    </source>
</evidence>
<dbReference type="InterPro" id="IPR036380">
    <property type="entry name" value="Isochorismatase-like_sf"/>
</dbReference>
<dbReference type="GO" id="GO:0008936">
    <property type="term" value="F:nicotinamidase activity"/>
    <property type="evidence" value="ECO:0007669"/>
    <property type="project" value="UniProtKB-EC"/>
</dbReference>
<evidence type="ECO:0000256" key="4">
    <source>
        <dbReference type="ARBA" id="ARBA00022801"/>
    </source>
</evidence>
<protein>
    <recommendedName>
        <fullName evidence="6">nicotinamidase</fullName>
        <ecNumber evidence="6">3.5.1.19</ecNumber>
    </recommendedName>
    <alternativeName>
        <fullName evidence="7">Nicotinamide deamidase</fullName>
    </alternativeName>
</protein>
<dbReference type="PANTHER" id="PTHR11080">
    <property type="entry name" value="PYRAZINAMIDASE/NICOTINAMIDASE"/>
    <property type="match status" value="1"/>
</dbReference>
<evidence type="ECO:0000256" key="3">
    <source>
        <dbReference type="ARBA" id="ARBA00022723"/>
    </source>
</evidence>
<evidence type="ECO:0000313" key="10">
    <source>
        <dbReference type="Proteomes" id="UP000280819"/>
    </source>
</evidence>
<keyword evidence="2" id="KW-0662">Pyridine nucleotide biosynthesis</keyword>
<dbReference type="Pfam" id="PF00857">
    <property type="entry name" value="Isochorismatase"/>
    <property type="match status" value="1"/>
</dbReference>
<comment type="similarity">
    <text evidence="1">Belongs to the isochorismatase family.</text>
</comment>
<comment type="pathway">
    <text evidence="5">Cofactor biosynthesis; nicotinate biosynthesis; nicotinate from nicotinamide: step 1/1.</text>
</comment>
<gene>
    <name evidence="9" type="ORF">EII34_07990</name>
</gene>
<dbReference type="EC" id="3.5.1.19" evidence="6"/>
<dbReference type="GO" id="GO:0019363">
    <property type="term" value="P:pyridine nucleotide biosynthetic process"/>
    <property type="evidence" value="ECO:0007669"/>
    <property type="project" value="UniProtKB-KW"/>
</dbReference>
<name>A0A3P1T5T5_9ACTN</name>
<sequence length="186" mass="19602">MTRALIVVDVQRDFCEGGSLAVAGGAAVAAAVDDLLAGDHGYDLVVATRDHHIDPGSHFSTQPDYVDSWPVHCVAGTPGAELHPDLTFTAWDGVFLKGQHTAAYSGFEGAEADSGVPLAAFLRDRGVTAVDVCGIATDHCVDATARDAVREGFDVTVLEGLTAAVQPEGLVELRREWARNRIAHTP</sequence>
<evidence type="ECO:0000256" key="7">
    <source>
        <dbReference type="ARBA" id="ARBA00043224"/>
    </source>
</evidence>
<dbReference type="OrthoDB" id="9791276at2"/>
<evidence type="ECO:0000256" key="6">
    <source>
        <dbReference type="ARBA" id="ARBA00039017"/>
    </source>
</evidence>
<dbReference type="RefSeq" id="WP_124844635.1">
    <property type="nucleotide sequence ID" value="NZ_JAUNKP010000016.1"/>
</dbReference>
<dbReference type="GO" id="GO:0046872">
    <property type="term" value="F:metal ion binding"/>
    <property type="evidence" value="ECO:0007669"/>
    <property type="project" value="UniProtKB-KW"/>
</dbReference>
<reference evidence="9 10" key="1">
    <citation type="submission" date="2018-11" db="EMBL/GenBank/DDBJ databases">
        <title>Genomes From Bacteria Associated with the Canine Oral Cavity: a Test Case for Automated Genome-Based Taxonomic Assignment.</title>
        <authorList>
            <person name="Coil D.A."/>
            <person name="Jospin G."/>
            <person name="Darling A.E."/>
            <person name="Wallis C."/>
            <person name="Davis I.J."/>
            <person name="Harris S."/>
            <person name="Eisen J.A."/>
            <person name="Holcombe L.J."/>
            <person name="O'Flynn C."/>
        </authorList>
    </citation>
    <scope>NUCLEOTIDE SEQUENCE [LARGE SCALE GENOMIC DNA]</scope>
    <source>
        <strain evidence="9 10">OH887_COT-365</strain>
    </source>
</reference>
<dbReference type="Gene3D" id="3.40.50.850">
    <property type="entry name" value="Isochorismatase-like"/>
    <property type="match status" value="1"/>
</dbReference>
<dbReference type="InterPro" id="IPR052347">
    <property type="entry name" value="Isochorismatase_Nicotinamidase"/>
</dbReference>
<dbReference type="PANTHER" id="PTHR11080:SF2">
    <property type="entry name" value="LD05707P"/>
    <property type="match status" value="1"/>
</dbReference>
<dbReference type="Proteomes" id="UP000280819">
    <property type="component" value="Unassembled WGS sequence"/>
</dbReference>
<evidence type="ECO:0000256" key="2">
    <source>
        <dbReference type="ARBA" id="ARBA00022642"/>
    </source>
</evidence>
<dbReference type="SUPFAM" id="SSF52499">
    <property type="entry name" value="Isochorismatase-like hydrolases"/>
    <property type="match status" value="1"/>
</dbReference>
<evidence type="ECO:0000256" key="5">
    <source>
        <dbReference type="ARBA" id="ARBA00037900"/>
    </source>
</evidence>
<dbReference type="AlphaFoldDB" id="A0A3P1T5T5"/>
<feature type="domain" description="Isochorismatase-like" evidence="8">
    <location>
        <begin position="4"/>
        <end position="169"/>
    </location>
</feature>
<comment type="caution">
    <text evidence="9">The sequence shown here is derived from an EMBL/GenBank/DDBJ whole genome shotgun (WGS) entry which is preliminary data.</text>
</comment>
<dbReference type="EMBL" id="RQZG01000008">
    <property type="protein sequence ID" value="RRD04861.1"/>
    <property type="molecule type" value="Genomic_DNA"/>
</dbReference>
<accession>A0A3P1T5T5</accession>
<keyword evidence="4" id="KW-0378">Hydrolase</keyword>
<keyword evidence="3" id="KW-0479">Metal-binding</keyword>
<evidence type="ECO:0000313" key="9">
    <source>
        <dbReference type="EMBL" id="RRD04861.1"/>
    </source>
</evidence>
<organism evidence="9 10">
    <name type="scientific">Arachnia propionica</name>
    <dbReference type="NCBI Taxonomy" id="1750"/>
    <lineage>
        <taxon>Bacteria</taxon>
        <taxon>Bacillati</taxon>
        <taxon>Actinomycetota</taxon>
        <taxon>Actinomycetes</taxon>
        <taxon>Propionibacteriales</taxon>
        <taxon>Propionibacteriaceae</taxon>
        <taxon>Arachnia</taxon>
    </lineage>
</organism>
<proteinExistence type="inferred from homology"/>